<keyword evidence="3" id="KW-1185">Reference proteome</keyword>
<accession>A0ABP1GD90</accession>
<feature type="compositionally biased region" description="Low complexity" evidence="1">
    <location>
        <begin position="792"/>
        <end position="812"/>
    </location>
</feature>
<feature type="compositionally biased region" description="Acidic residues" evidence="1">
    <location>
        <begin position="737"/>
        <end position="772"/>
    </location>
</feature>
<dbReference type="InterPro" id="IPR029044">
    <property type="entry name" value="Nucleotide-diphossugar_trans"/>
</dbReference>
<evidence type="ECO:0000313" key="2">
    <source>
        <dbReference type="EMBL" id="CAL5228746.1"/>
    </source>
</evidence>
<reference evidence="2 3" key="1">
    <citation type="submission" date="2024-06" db="EMBL/GenBank/DDBJ databases">
        <authorList>
            <person name="Kraege A."/>
            <person name="Thomma B."/>
        </authorList>
    </citation>
    <scope>NUCLEOTIDE SEQUENCE [LARGE SCALE GENOMIC DNA]</scope>
</reference>
<feature type="region of interest" description="Disordered" evidence="1">
    <location>
        <begin position="691"/>
        <end position="954"/>
    </location>
</feature>
<comment type="caution">
    <text evidence="2">The sequence shown here is derived from an EMBL/GenBank/DDBJ whole genome shotgun (WGS) entry which is preliminary data.</text>
</comment>
<dbReference type="Proteomes" id="UP001497392">
    <property type="component" value="Unassembled WGS sequence"/>
</dbReference>
<feature type="region of interest" description="Disordered" evidence="1">
    <location>
        <begin position="557"/>
        <end position="581"/>
    </location>
</feature>
<gene>
    <name evidence="2" type="primary">g11931</name>
    <name evidence="2" type="ORF">VP750_LOCUS10652</name>
</gene>
<feature type="compositionally biased region" description="Acidic residues" evidence="1">
    <location>
        <begin position="781"/>
        <end position="790"/>
    </location>
</feature>
<dbReference type="SUPFAM" id="SSF53448">
    <property type="entry name" value="Nucleotide-diphospho-sugar transferases"/>
    <property type="match status" value="1"/>
</dbReference>
<evidence type="ECO:0000256" key="1">
    <source>
        <dbReference type="SAM" id="MobiDB-lite"/>
    </source>
</evidence>
<name>A0ABP1GD90_9CHLO</name>
<evidence type="ECO:0000313" key="3">
    <source>
        <dbReference type="Proteomes" id="UP001497392"/>
    </source>
</evidence>
<feature type="compositionally biased region" description="Basic and acidic residues" evidence="1">
    <location>
        <begin position="864"/>
        <end position="877"/>
    </location>
</feature>
<feature type="compositionally biased region" description="Basic and acidic residues" evidence="1">
    <location>
        <begin position="629"/>
        <end position="640"/>
    </location>
</feature>
<proteinExistence type="predicted"/>
<feature type="compositionally biased region" description="Acidic residues" evidence="1">
    <location>
        <begin position="616"/>
        <end position="628"/>
    </location>
</feature>
<sequence>MLNPVATIGQWNAKDAVVSAVRDAFGRFSPPLHLGRIAAQCDEKFAASKGFNEVVNLLKPPANGNNNLSSHNPPFWNAPNIRSPEEGTSGAHVSMMPHASTAASRRAAIVSTGIKWALVLLVILNLLQLNLLYFSSSGSTRCILKAALATRASARSGEAALPPAAPVLPGSPLGSSKQLGKPVVARLQQTRSGRYALFVIYAWNYEVLLTAVRSYVAAGFGRSLIILDNTSNSTLLGDPLMAELAAEVIPTRTRLTFSQAQNFMADVAVERGYEYYFWGHSDVAVLARDESASFADDVIACVESSFKSRPKWGIIYFNYDWFSAIRTDLVRQVKYDTFVTVYMSDCDFYPRVRAAGFETLNYPQVCPSTTVTVYDINQALDIPWKDHSRAKAILDDHRNAGGNRFQWKMDAMPAGEKAGWDLWERSSYLYLLAKWGPRQEGQPPCKIEVKEPITGNMTLPQRPFGNLAYLQRFWVQEDPDFDNVPILAGLGREQESFNTWAAAAPKPATSKLAGSLSEDDLDFLKPTDEVEIISESGTRVEQLQAAQLGAAASQLRSAAGEALTQPGGSRPEKPAGAAHQNSGVDVLDADLASDDPLEDEKLAAMPNQKLPRLNADDDSEVERDAESDEGSRSVEEGTHEADEDTQASQDRAASADKATLTYLEDDVAVSENADDLYPEGAEETLWSTLDSADAELELNGEPIEGMGLDGLPESQIVDSPDQDESYSREYYSRQQADEEDYDAEYADQQDDAEYADEAEDAEYAGPADDDGLQQDYTDLPEGSEAEEDVPDSSAEAEVVEGSGAADSVSGAARVEAGAQAETRSSDAEVAEGEESKEPGRRSSAGEGSGGDPSTLQEDEAAAADDPKDAAADPKDAAAAEEMFGSAGVDVGPMPEEGLEDEFSDPADLGLDELDLGEEFENEWDLQDAESEEEIDEGEDDLIEADPLEEGSADQ</sequence>
<protein>
    <submittedName>
        <fullName evidence="2">G11931 protein</fullName>
    </submittedName>
</protein>
<dbReference type="EMBL" id="CAXHTA020000019">
    <property type="protein sequence ID" value="CAL5228746.1"/>
    <property type="molecule type" value="Genomic_DNA"/>
</dbReference>
<feature type="compositionally biased region" description="Acidic residues" evidence="1">
    <location>
        <begin position="896"/>
        <end position="954"/>
    </location>
</feature>
<feature type="region of interest" description="Disordered" evidence="1">
    <location>
        <begin position="601"/>
        <end position="656"/>
    </location>
</feature>
<organism evidence="2 3">
    <name type="scientific">Coccomyxa viridis</name>
    <dbReference type="NCBI Taxonomy" id="1274662"/>
    <lineage>
        <taxon>Eukaryota</taxon>
        <taxon>Viridiplantae</taxon>
        <taxon>Chlorophyta</taxon>
        <taxon>core chlorophytes</taxon>
        <taxon>Trebouxiophyceae</taxon>
        <taxon>Trebouxiophyceae incertae sedis</taxon>
        <taxon>Coccomyxaceae</taxon>
        <taxon>Coccomyxa</taxon>
    </lineage>
</organism>